<dbReference type="InterPro" id="IPR017853">
    <property type="entry name" value="GH"/>
</dbReference>
<dbReference type="InterPro" id="IPR050288">
    <property type="entry name" value="Cellulose_deg_GH3"/>
</dbReference>
<dbReference type="InterPro" id="IPR013783">
    <property type="entry name" value="Ig-like_fold"/>
</dbReference>
<dbReference type="Pfam" id="PF00933">
    <property type="entry name" value="Glyco_hydro_3"/>
    <property type="match status" value="1"/>
</dbReference>
<dbReference type="AlphaFoldDB" id="A0A4Q1D4M4"/>
<dbReference type="GO" id="GO:0005975">
    <property type="term" value="P:carbohydrate metabolic process"/>
    <property type="evidence" value="ECO:0007669"/>
    <property type="project" value="InterPro"/>
</dbReference>
<dbReference type="PANTHER" id="PTHR42715:SF10">
    <property type="entry name" value="BETA-GLUCOSIDASE"/>
    <property type="match status" value="1"/>
</dbReference>
<organism evidence="4 5">
    <name type="scientific">Filimonas effusa</name>
    <dbReference type="NCBI Taxonomy" id="2508721"/>
    <lineage>
        <taxon>Bacteria</taxon>
        <taxon>Pseudomonadati</taxon>
        <taxon>Bacteroidota</taxon>
        <taxon>Chitinophagia</taxon>
        <taxon>Chitinophagales</taxon>
        <taxon>Chitinophagaceae</taxon>
        <taxon>Filimonas</taxon>
    </lineage>
</organism>
<feature type="domain" description="Fibronectin type III-like" evidence="3">
    <location>
        <begin position="653"/>
        <end position="724"/>
    </location>
</feature>
<dbReference type="EMBL" id="SDHZ01000002">
    <property type="protein sequence ID" value="RXK83400.1"/>
    <property type="molecule type" value="Genomic_DNA"/>
</dbReference>
<dbReference type="RefSeq" id="WP_129004453.1">
    <property type="nucleotide sequence ID" value="NZ_SDHZ01000002.1"/>
</dbReference>
<dbReference type="InterPro" id="IPR036881">
    <property type="entry name" value="Glyco_hydro_3_C_sf"/>
</dbReference>
<evidence type="ECO:0000313" key="5">
    <source>
        <dbReference type="Proteomes" id="UP000290545"/>
    </source>
</evidence>
<dbReference type="InterPro" id="IPR002772">
    <property type="entry name" value="Glyco_hydro_3_C"/>
</dbReference>
<dbReference type="Pfam" id="PF01915">
    <property type="entry name" value="Glyco_hydro_3_C"/>
    <property type="match status" value="1"/>
</dbReference>
<reference evidence="4 5" key="1">
    <citation type="submission" date="2019-01" db="EMBL/GenBank/DDBJ databases">
        <title>Filimonas sp. strain TTM-71.</title>
        <authorList>
            <person name="Chen W.-M."/>
        </authorList>
    </citation>
    <scope>NUCLEOTIDE SEQUENCE [LARGE SCALE GENOMIC DNA]</scope>
    <source>
        <strain evidence="4 5">TTM-71</strain>
    </source>
</reference>
<dbReference type="SMART" id="SM01217">
    <property type="entry name" value="Fn3_like"/>
    <property type="match status" value="1"/>
</dbReference>
<accession>A0A4Q1D4M4</accession>
<dbReference type="PANTHER" id="PTHR42715">
    <property type="entry name" value="BETA-GLUCOSIDASE"/>
    <property type="match status" value="1"/>
</dbReference>
<evidence type="ECO:0000256" key="2">
    <source>
        <dbReference type="ARBA" id="ARBA00022801"/>
    </source>
</evidence>
<dbReference type="GO" id="GO:0004553">
    <property type="term" value="F:hydrolase activity, hydrolyzing O-glycosyl compounds"/>
    <property type="evidence" value="ECO:0007669"/>
    <property type="project" value="InterPro"/>
</dbReference>
<dbReference type="OrthoDB" id="721009at2"/>
<name>A0A4Q1D4M4_9BACT</name>
<comment type="similarity">
    <text evidence="1">Belongs to the glycosyl hydrolase 3 family.</text>
</comment>
<evidence type="ECO:0000259" key="3">
    <source>
        <dbReference type="SMART" id="SM01217"/>
    </source>
</evidence>
<dbReference type="Gene3D" id="3.20.20.300">
    <property type="entry name" value="Glycoside hydrolase, family 3, N-terminal domain"/>
    <property type="match status" value="1"/>
</dbReference>
<protein>
    <submittedName>
        <fullName evidence="4">Beta-glucosidase</fullName>
    </submittedName>
</protein>
<dbReference type="PRINTS" id="PR00133">
    <property type="entry name" value="GLHYDRLASE3"/>
</dbReference>
<keyword evidence="5" id="KW-1185">Reference proteome</keyword>
<proteinExistence type="inferred from homology"/>
<dbReference type="Proteomes" id="UP000290545">
    <property type="component" value="Unassembled WGS sequence"/>
</dbReference>
<dbReference type="SUPFAM" id="SSF51445">
    <property type="entry name" value="(Trans)glycosidases"/>
    <property type="match status" value="1"/>
</dbReference>
<dbReference type="InterPro" id="IPR001764">
    <property type="entry name" value="Glyco_hydro_3_N"/>
</dbReference>
<dbReference type="InterPro" id="IPR026891">
    <property type="entry name" value="Fn3-like"/>
</dbReference>
<evidence type="ECO:0000313" key="4">
    <source>
        <dbReference type="EMBL" id="RXK83400.1"/>
    </source>
</evidence>
<comment type="caution">
    <text evidence="4">The sequence shown here is derived from an EMBL/GenBank/DDBJ whole genome shotgun (WGS) entry which is preliminary data.</text>
</comment>
<dbReference type="Pfam" id="PF14310">
    <property type="entry name" value="Fn3-like"/>
    <property type="match status" value="1"/>
</dbReference>
<keyword evidence="2" id="KW-0378">Hydrolase</keyword>
<sequence length="762" mass="82474">MKSNILSIVPVAVAVLLCNGIMGQTVVPQLGKNSIAEVVAAMTLEEKAAIVIGGGRDAKPSVLTDGTMIGSSDFRIPGGAGVTNAIPRLGIPAMVLVDGPAGVRMNVKRKNDDHLYFATAFPSGTTLASTWNTELVQRVGEAFGNEVKEFGADIILAPGVNIHRNPLGGRNFEYYSEDPVITGNIAAAIITGLQSNGIGTSIKHFVANNQETSRSDINAVMDERTLREIYLRGFEIAVKKAKPWTVMSSYNLLDGVHTSERKDLLTTILRDEWKFEGYVMTDWGGKAVNLPDQMNAGNDMIMPGSAAQISRIVLAVKKDSISEQVLNRNVERILRIVVQSPSFLQYKYNNAPDMKAHARISREAAAEGAVLLENKKGVLPLADKYKSIALLGNTSYAIIAGGMGSGDVNRAYTVSLAKGLTNAGYVLNKELEERYRPYVSDYKNRPLELAMSDSLLAAAALGNDIALLTIGRNSGETKDRSLDSNYYLRPSELELIKRTATAFHKRGKKLVVVLNLCGVTDTRSWTQYADAVLLAWQPGQEGGDAIADVLSGKVNPSGKLATTFPQRYADVSSSGNFPGTPAGYPTEVKHEEGIYVGYRYHDAFKVDPAYAFGYGLSYTSFRISPLKLNSSIIKDKIIVSAVVTNTGKVAGKEVLQLYVTAPAGGVRKPVQELRAFAKTKLLQPGEAQEINLELDMRALASFNTGRHAWIADKGKYIFKAGTSSRNIVQSATATLEQEVIVEQVHSLLFRQSVAVIVPPGKR</sequence>
<dbReference type="InterPro" id="IPR036962">
    <property type="entry name" value="Glyco_hydro_3_N_sf"/>
</dbReference>
<dbReference type="SUPFAM" id="SSF52279">
    <property type="entry name" value="Beta-D-glucan exohydrolase, C-terminal domain"/>
    <property type="match status" value="1"/>
</dbReference>
<dbReference type="Gene3D" id="2.60.40.10">
    <property type="entry name" value="Immunoglobulins"/>
    <property type="match status" value="1"/>
</dbReference>
<dbReference type="Gene3D" id="3.40.50.1700">
    <property type="entry name" value="Glycoside hydrolase family 3 C-terminal domain"/>
    <property type="match status" value="1"/>
</dbReference>
<gene>
    <name evidence="4" type="ORF">ESB13_14990</name>
</gene>
<evidence type="ECO:0000256" key="1">
    <source>
        <dbReference type="ARBA" id="ARBA00005336"/>
    </source>
</evidence>